<name>A0ABS5YTT7_9ACTN</name>
<dbReference type="Proteomes" id="UP001519654">
    <property type="component" value="Unassembled WGS sequence"/>
</dbReference>
<gene>
    <name evidence="1" type="ORF">KOI35_25475</name>
</gene>
<evidence type="ECO:0000313" key="1">
    <source>
        <dbReference type="EMBL" id="MBU2666867.1"/>
    </source>
</evidence>
<evidence type="ECO:0000313" key="2">
    <source>
        <dbReference type="Proteomes" id="UP001519654"/>
    </source>
</evidence>
<organism evidence="1 2">
    <name type="scientific">Paractinoplanes bogorensis</name>
    <dbReference type="NCBI Taxonomy" id="1610840"/>
    <lineage>
        <taxon>Bacteria</taxon>
        <taxon>Bacillati</taxon>
        <taxon>Actinomycetota</taxon>
        <taxon>Actinomycetes</taxon>
        <taxon>Micromonosporales</taxon>
        <taxon>Micromonosporaceae</taxon>
        <taxon>Paractinoplanes</taxon>
    </lineage>
</organism>
<dbReference type="Pfam" id="PF10706">
    <property type="entry name" value="Aminoglyc_resit"/>
    <property type="match status" value="1"/>
</dbReference>
<sequence>MTPDIEAWQPWEPRTVAERLTGVGVPWYVAGGWAVDLHLGETTREHDDLEIGVPRGRFEPIAGRFPELAFYVAGDGVVQPATPAALDEHYQTWAYDPAAEAWRFDVFREPHDGDTWISRRDASLRRPYGEMVLASPDGIPYLSPDVVLLFKAKHQRPKDEQDYAALSPRLTHGQREWLNKALEIVHPGHTWIR</sequence>
<dbReference type="SUPFAM" id="SSF81301">
    <property type="entry name" value="Nucleotidyltransferase"/>
    <property type="match status" value="1"/>
</dbReference>
<comment type="caution">
    <text evidence="1">The sequence shown here is derived from an EMBL/GenBank/DDBJ whole genome shotgun (WGS) entry which is preliminary data.</text>
</comment>
<dbReference type="Gene3D" id="3.30.460.40">
    <property type="match status" value="1"/>
</dbReference>
<evidence type="ECO:0008006" key="3">
    <source>
        <dbReference type="Google" id="ProtNLM"/>
    </source>
</evidence>
<dbReference type="InterPro" id="IPR043519">
    <property type="entry name" value="NT_sf"/>
</dbReference>
<proteinExistence type="predicted"/>
<accession>A0ABS5YTT7</accession>
<dbReference type="InterPro" id="IPR019646">
    <property type="entry name" value="Aminoglyc_AdlTrfase"/>
</dbReference>
<keyword evidence="2" id="KW-1185">Reference proteome</keyword>
<reference evidence="1 2" key="1">
    <citation type="submission" date="2021-06" db="EMBL/GenBank/DDBJ databases">
        <title>Actinoplanes lichenicola sp. nov., and Actinoplanes ovalisporus sp. nov., isolated from lichen in Thailand.</title>
        <authorList>
            <person name="Saeng-In P."/>
            <person name="Kanchanasin P."/>
            <person name="Yuki M."/>
            <person name="Kudo T."/>
            <person name="Ohkuma M."/>
            <person name="Phongsopitanun W."/>
            <person name="Tanasupawat S."/>
        </authorList>
    </citation>
    <scope>NUCLEOTIDE SEQUENCE [LARGE SCALE GENOMIC DNA]</scope>
    <source>
        <strain evidence="1 2">NBRC 110975</strain>
    </source>
</reference>
<dbReference type="EMBL" id="JAHKKG010000007">
    <property type="protein sequence ID" value="MBU2666867.1"/>
    <property type="molecule type" value="Genomic_DNA"/>
</dbReference>
<protein>
    <recommendedName>
        <fullName evidence="3">Aminoglycoside-2''-adenylyltransferase</fullName>
    </recommendedName>
</protein>
<dbReference type="RefSeq" id="WP_215790782.1">
    <property type="nucleotide sequence ID" value="NZ_JAHKKG010000007.1"/>
</dbReference>